<evidence type="ECO:0000256" key="1">
    <source>
        <dbReference type="ARBA" id="ARBA00010790"/>
    </source>
</evidence>
<dbReference type="GO" id="GO:0050660">
    <property type="term" value="F:flavin adenine dinucleotide binding"/>
    <property type="evidence" value="ECO:0007669"/>
    <property type="project" value="InterPro"/>
</dbReference>
<feature type="domain" description="Glucose-methanol-choline oxidoreductase C-terminal" evidence="2">
    <location>
        <begin position="20"/>
        <end position="94"/>
    </location>
</feature>
<evidence type="ECO:0000259" key="2">
    <source>
        <dbReference type="Pfam" id="PF05199"/>
    </source>
</evidence>
<dbReference type="AlphaFoldDB" id="A0AAI8VJ57"/>
<evidence type="ECO:0000313" key="3">
    <source>
        <dbReference type="EMBL" id="CAJ2505395.1"/>
    </source>
</evidence>
<gene>
    <name evidence="3" type="ORF">KHLLAP_LOCUS5863</name>
</gene>
<dbReference type="InterPro" id="IPR007867">
    <property type="entry name" value="GMC_OxRtase_C"/>
</dbReference>
<name>A0AAI8VJ57_9PEZI</name>
<proteinExistence type="inferred from homology"/>
<reference evidence="3" key="1">
    <citation type="submission" date="2023-10" db="EMBL/GenBank/DDBJ databases">
        <authorList>
            <person name="Hackl T."/>
        </authorList>
    </citation>
    <scope>NUCLEOTIDE SEQUENCE</scope>
</reference>
<dbReference type="Gene3D" id="3.30.410.40">
    <property type="match status" value="1"/>
</dbReference>
<dbReference type="InterPro" id="IPR012132">
    <property type="entry name" value="GMC_OxRdtase"/>
</dbReference>
<dbReference type="InterPro" id="IPR036188">
    <property type="entry name" value="FAD/NAD-bd_sf"/>
</dbReference>
<dbReference type="PANTHER" id="PTHR11552">
    <property type="entry name" value="GLUCOSE-METHANOL-CHOLINE GMC OXIDOREDUCTASE"/>
    <property type="match status" value="1"/>
</dbReference>
<dbReference type="PANTHER" id="PTHR11552:SF123">
    <property type="entry name" value="GMC OXIDOREDUCTASE (AFU_ORTHOLOGUE AFUA_2G01770)-RELATED"/>
    <property type="match status" value="1"/>
</dbReference>
<dbReference type="Proteomes" id="UP001295740">
    <property type="component" value="Unassembled WGS sequence"/>
</dbReference>
<dbReference type="Pfam" id="PF05199">
    <property type="entry name" value="GMC_oxred_C"/>
    <property type="match status" value="1"/>
</dbReference>
<organism evidence="3 4">
    <name type="scientific">Anthostomella pinea</name>
    <dbReference type="NCBI Taxonomy" id="933095"/>
    <lineage>
        <taxon>Eukaryota</taxon>
        <taxon>Fungi</taxon>
        <taxon>Dikarya</taxon>
        <taxon>Ascomycota</taxon>
        <taxon>Pezizomycotina</taxon>
        <taxon>Sordariomycetes</taxon>
        <taxon>Xylariomycetidae</taxon>
        <taxon>Xylariales</taxon>
        <taxon>Xylariaceae</taxon>
        <taxon>Anthostomella</taxon>
    </lineage>
</organism>
<accession>A0AAI8VJ57</accession>
<sequence>MTGDTPLGLHLVVSETPPGGDTTPLTVDASDEYLDEIVETRATSIFHGSGSCAMGSVVDSELRVKGVQNLRIVDASVFPVSIGRHLQAATYALAEQAADIISKDKTIPSRGG</sequence>
<comment type="similarity">
    <text evidence="1">Belongs to the GMC oxidoreductase family.</text>
</comment>
<dbReference type="SUPFAM" id="SSF51905">
    <property type="entry name" value="FAD/NAD(P)-binding domain"/>
    <property type="match status" value="1"/>
</dbReference>
<protein>
    <submittedName>
        <fullName evidence="3">Uu.00g127890.m01.CDS01</fullName>
    </submittedName>
</protein>
<evidence type="ECO:0000313" key="4">
    <source>
        <dbReference type="Proteomes" id="UP001295740"/>
    </source>
</evidence>
<dbReference type="EMBL" id="CAUWAG010000007">
    <property type="protein sequence ID" value="CAJ2505395.1"/>
    <property type="molecule type" value="Genomic_DNA"/>
</dbReference>
<keyword evidence="4" id="KW-1185">Reference proteome</keyword>
<dbReference type="Gene3D" id="3.50.50.60">
    <property type="entry name" value="FAD/NAD(P)-binding domain"/>
    <property type="match status" value="1"/>
</dbReference>
<dbReference type="GO" id="GO:0016614">
    <property type="term" value="F:oxidoreductase activity, acting on CH-OH group of donors"/>
    <property type="evidence" value="ECO:0007669"/>
    <property type="project" value="InterPro"/>
</dbReference>
<comment type="caution">
    <text evidence="3">The sequence shown here is derived from an EMBL/GenBank/DDBJ whole genome shotgun (WGS) entry which is preliminary data.</text>
</comment>